<dbReference type="FunFam" id="3.20.20.10:FF:000003">
    <property type="entry name" value="Diaminopimelate decarboxylase"/>
    <property type="match status" value="1"/>
</dbReference>
<dbReference type="Gene3D" id="3.20.20.10">
    <property type="entry name" value="Alanine racemase"/>
    <property type="match status" value="1"/>
</dbReference>
<dbReference type="GO" id="GO:0009089">
    <property type="term" value="P:lysine biosynthetic process via diaminopimelate"/>
    <property type="evidence" value="ECO:0007669"/>
    <property type="project" value="UniProtKB-UniRule"/>
</dbReference>
<feature type="binding site" evidence="5">
    <location>
        <position position="310"/>
    </location>
    <ligand>
        <name>substrate</name>
    </ligand>
</feature>
<feature type="binding site" evidence="5">
    <location>
        <position position="364"/>
    </location>
    <ligand>
        <name>substrate</name>
    </ligand>
</feature>
<dbReference type="Gene3D" id="2.40.37.10">
    <property type="entry name" value="Lyase, Ornithine Decarboxylase, Chain A, domain 1"/>
    <property type="match status" value="1"/>
</dbReference>
<feature type="binding site" evidence="5">
    <location>
        <position position="337"/>
    </location>
    <ligand>
        <name>substrate</name>
    </ligand>
</feature>
<dbReference type="SUPFAM" id="SSF51419">
    <property type="entry name" value="PLP-binding barrel"/>
    <property type="match status" value="1"/>
</dbReference>
<dbReference type="InterPro" id="IPR029066">
    <property type="entry name" value="PLP-binding_barrel"/>
</dbReference>
<keyword evidence="5 8" id="KW-0457">Lysine biosynthesis</keyword>
<dbReference type="AlphaFoldDB" id="A0A7C6AH03"/>
<dbReference type="PROSITE" id="PS00878">
    <property type="entry name" value="ODR_DC_2_1"/>
    <property type="match status" value="1"/>
</dbReference>
<proteinExistence type="inferred from homology"/>
<dbReference type="InterPro" id="IPR022657">
    <property type="entry name" value="De-COase2_CS"/>
</dbReference>
<feature type="binding site" evidence="5">
    <location>
        <position position="364"/>
    </location>
    <ligand>
        <name>pyridoxal 5'-phosphate</name>
        <dbReference type="ChEBI" id="CHEBI:597326"/>
    </ligand>
</feature>
<comment type="catalytic activity">
    <reaction evidence="5 8">
        <text>meso-2,6-diaminopimelate + H(+) = L-lysine + CO2</text>
        <dbReference type="Rhea" id="RHEA:15101"/>
        <dbReference type="ChEBI" id="CHEBI:15378"/>
        <dbReference type="ChEBI" id="CHEBI:16526"/>
        <dbReference type="ChEBI" id="CHEBI:32551"/>
        <dbReference type="ChEBI" id="CHEBI:57791"/>
        <dbReference type="EC" id="4.1.1.20"/>
    </reaction>
</comment>
<keyword evidence="5" id="KW-0028">Amino-acid biosynthesis</keyword>
<dbReference type="PRINTS" id="PR01179">
    <property type="entry name" value="ODADCRBXLASE"/>
</dbReference>
<evidence type="ECO:0000259" key="10">
    <source>
        <dbReference type="Pfam" id="PF02784"/>
    </source>
</evidence>
<keyword evidence="2 5" id="KW-0210">Decarboxylase</keyword>
<name>A0A7C6AH03_UNCW3</name>
<dbReference type="Pfam" id="PF00278">
    <property type="entry name" value="Orn_DAP_Arg_deC"/>
    <property type="match status" value="1"/>
</dbReference>
<comment type="function">
    <text evidence="5">Specifically catalyzes the decarboxylation of meso-diaminopimelate (meso-DAP) to L-lysine.</text>
</comment>
<organism evidence="11">
    <name type="scientific">candidate division WOR-3 bacterium</name>
    <dbReference type="NCBI Taxonomy" id="2052148"/>
    <lineage>
        <taxon>Bacteria</taxon>
        <taxon>Bacteria division WOR-3</taxon>
    </lineage>
</organism>
<keyword evidence="4 5" id="KW-0456">Lyase</keyword>
<comment type="similarity">
    <text evidence="5">Belongs to the Orn/Lys/Arg decarboxylase class-II family. LysA subfamily.</text>
</comment>
<comment type="caution">
    <text evidence="11">The sequence shown here is derived from an EMBL/GenBank/DDBJ whole genome shotgun (WGS) entry which is preliminary data.</text>
</comment>
<dbReference type="InterPro" id="IPR002986">
    <property type="entry name" value="DAP_deCOOHase_LysA"/>
</dbReference>
<dbReference type="GO" id="GO:0030170">
    <property type="term" value="F:pyridoxal phosphate binding"/>
    <property type="evidence" value="ECO:0007669"/>
    <property type="project" value="UniProtKB-UniRule"/>
</dbReference>
<dbReference type="PROSITE" id="PS00879">
    <property type="entry name" value="ODR_DC_2_2"/>
    <property type="match status" value="1"/>
</dbReference>
<dbReference type="SUPFAM" id="SSF50621">
    <property type="entry name" value="Alanine racemase C-terminal domain-like"/>
    <property type="match status" value="1"/>
</dbReference>
<evidence type="ECO:0000256" key="7">
    <source>
        <dbReference type="PIRSR" id="PIRSR600183-50"/>
    </source>
</evidence>
<dbReference type="CDD" id="cd06828">
    <property type="entry name" value="PLPDE_III_DapDC"/>
    <property type="match status" value="1"/>
</dbReference>
<feature type="binding site" evidence="5">
    <location>
        <position position="232"/>
    </location>
    <ligand>
        <name>pyridoxal 5'-phosphate</name>
        <dbReference type="ChEBI" id="CHEBI:597326"/>
    </ligand>
</feature>
<feature type="binding site" evidence="5">
    <location>
        <position position="270"/>
    </location>
    <ligand>
        <name>substrate</name>
    </ligand>
</feature>
<dbReference type="GO" id="GO:0008836">
    <property type="term" value="F:diaminopimelate decarboxylase activity"/>
    <property type="evidence" value="ECO:0007669"/>
    <property type="project" value="UniProtKB-UniRule"/>
</dbReference>
<dbReference type="PRINTS" id="PR01181">
    <property type="entry name" value="DAPDCRBXLASE"/>
</dbReference>
<evidence type="ECO:0000256" key="5">
    <source>
        <dbReference type="HAMAP-Rule" id="MF_02120"/>
    </source>
</evidence>
<protein>
    <recommendedName>
        <fullName evidence="5 6">Diaminopimelate decarboxylase</fullName>
        <shortName evidence="5">DAP decarboxylase</shortName>
        <shortName evidence="5">DAPDC</shortName>
        <ecNumber evidence="5 6">4.1.1.20</ecNumber>
    </recommendedName>
</protein>
<feature type="domain" description="Orn/DAP/Arg decarboxylase 2 C-terminal" evidence="9">
    <location>
        <begin position="24"/>
        <end position="362"/>
    </location>
</feature>
<feature type="binding site" evidence="5">
    <location>
        <begin position="267"/>
        <end position="270"/>
    </location>
    <ligand>
        <name>pyridoxal 5'-phosphate</name>
        <dbReference type="ChEBI" id="CHEBI:597326"/>
    </ligand>
</feature>
<comment type="subunit">
    <text evidence="5">Homodimer.</text>
</comment>
<accession>A0A7C6AH03</accession>
<gene>
    <name evidence="5 11" type="primary">lysA</name>
    <name evidence="11" type="ORF">ENV70_07425</name>
</gene>
<feature type="domain" description="Orn/DAP/Arg decarboxylase 2 N-terminal" evidence="10">
    <location>
        <begin position="34"/>
        <end position="274"/>
    </location>
</feature>
<feature type="binding site" evidence="5">
    <location>
        <position position="306"/>
    </location>
    <ligand>
        <name>substrate</name>
    </ligand>
</feature>
<keyword evidence="3 5" id="KW-0663">Pyridoxal phosphate</keyword>
<comment type="pathway">
    <text evidence="5 8">Amino-acid biosynthesis; L-lysine biosynthesis via DAP pathway; L-lysine from DL-2,6-diaminopimelate: step 1/1.</text>
</comment>
<sequence>MGQKWLAILRDYLRSGNEIETPCYLYDRAGLLENIEILKKNFDGIARLFFAVKANTNLNILKLIKEHGIGAEVVSPGEIFVCKKAGFKGSEILYNNVARKKDEIIYALKNGITYFNFESINQAIILAKIAEQMNRRVKVFVRINPGIFPRTHPHLSTGSESSKFGIRMEELPEVAKTIKGLKFIELVGIHCHIGSQILSPKPFIRATTKVGEAIEYFRDNGYAIKYVNLGGGFGIPYRPSENPLNFAPIVKCYRNFKGEYNVEIFLEPGRFFVANAGYILTRVIDKKQRNHLPIYMIDAGMTENPRPALYNAYHHIEPLFEKNGRRFKIRVTGPLCENADEFGVFNLPELNIGEYLLIHNSGAYTRTMASTYNGRPLCAEYLIDSRLRLIRKKQPLRRLIEDE</sequence>
<dbReference type="UniPathway" id="UPA00034">
    <property type="reaction ID" value="UER00027"/>
</dbReference>
<evidence type="ECO:0000256" key="4">
    <source>
        <dbReference type="ARBA" id="ARBA00023239"/>
    </source>
</evidence>
<comment type="cofactor">
    <cofactor evidence="1 5 7 8">
        <name>pyridoxal 5'-phosphate</name>
        <dbReference type="ChEBI" id="CHEBI:597326"/>
    </cofactor>
</comment>
<dbReference type="InterPro" id="IPR000183">
    <property type="entry name" value="Orn/DAP/Arg_de-COase"/>
</dbReference>
<evidence type="ECO:0000256" key="1">
    <source>
        <dbReference type="ARBA" id="ARBA00001933"/>
    </source>
</evidence>
<dbReference type="HAMAP" id="MF_02120">
    <property type="entry name" value="LysA"/>
    <property type="match status" value="1"/>
</dbReference>
<dbReference type="NCBIfam" id="TIGR01048">
    <property type="entry name" value="lysA"/>
    <property type="match status" value="1"/>
</dbReference>
<evidence type="ECO:0000256" key="3">
    <source>
        <dbReference type="ARBA" id="ARBA00022898"/>
    </source>
</evidence>
<dbReference type="InterPro" id="IPR022653">
    <property type="entry name" value="De-COase2_pyr-phos_BS"/>
</dbReference>
<dbReference type="PANTHER" id="PTHR43727:SF2">
    <property type="entry name" value="GROUP IV DECARBOXYLASE"/>
    <property type="match status" value="1"/>
</dbReference>
<feature type="modified residue" description="N6-(pyridoxal phosphate)lysine" evidence="5 7">
    <location>
        <position position="53"/>
    </location>
</feature>
<dbReference type="EMBL" id="DTHJ01000150">
    <property type="protein sequence ID" value="HHS63419.1"/>
    <property type="molecule type" value="Genomic_DNA"/>
</dbReference>
<reference evidence="11" key="1">
    <citation type="journal article" date="2020" name="mSystems">
        <title>Genome- and Community-Level Interaction Insights into Carbon Utilization and Element Cycling Functions of Hydrothermarchaeota in Hydrothermal Sediment.</title>
        <authorList>
            <person name="Zhou Z."/>
            <person name="Liu Y."/>
            <person name="Xu W."/>
            <person name="Pan J."/>
            <person name="Luo Z.H."/>
            <person name="Li M."/>
        </authorList>
    </citation>
    <scope>NUCLEOTIDE SEQUENCE [LARGE SCALE GENOMIC DNA]</scope>
    <source>
        <strain evidence="11">SpSt-783</strain>
    </source>
</reference>
<evidence type="ECO:0000256" key="6">
    <source>
        <dbReference type="NCBIfam" id="TIGR01048"/>
    </source>
</evidence>
<evidence type="ECO:0000256" key="8">
    <source>
        <dbReference type="RuleBase" id="RU003738"/>
    </source>
</evidence>
<dbReference type="InterPro" id="IPR022643">
    <property type="entry name" value="De-COase2_C"/>
</dbReference>
<evidence type="ECO:0000256" key="2">
    <source>
        <dbReference type="ARBA" id="ARBA00022793"/>
    </source>
</evidence>
<evidence type="ECO:0000259" key="9">
    <source>
        <dbReference type="Pfam" id="PF00278"/>
    </source>
</evidence>
<evidence type="ECO:0000313" key="11">
    <source>
        <dbReference type="EMBL" id="HHS63419.1"/>
    </source>
</evidence>
<dbReference type="PANTHER" id="PTHR43727">
    <property type="entry name" value="DIAMINOPIMELATE DECARBOXYLASE"/>
    <property type="match status" value="1"/>
</dbReference>
<dbReference type="EC" id="4.1.1.20" evidence="5 6"/>
<dbReference type="InterPro" id="IPR009006">
    <property type="entry name" value="Ala_racemase/Decarboxylase_C"/>
</dbReference>
<dbReference type="Pfam" id="PF02784">
    <property type="entry name" value="Orn_Arg_deC_N"/>
    <property type="match status" value="1"/>
</dbReference>
<dbReference type="InterPro" id="IPR022644">
    <property type="entry name" value="De-COase2_N"/>
</dbReference>
<feature type="active site" description="Proton donor" evidence="7">
    <location>
        <position position="336"/>
    </location>
</feature>